<dbReference type="HOGENOM" id="CLU_1989055_0_0_7"/>
<dbReference type="KEGG" id="dps:DP2026"/>
<dbReference type="STRING" id="177439.DP2026"/>
<feature type="region of interest" description="Disordered" evidence="1">
    <location>
        <begin position="100"/>
        <end position="125"/>
    </location>
</feature>
<sequence length="125" mass="13694">MDIKLSEIGKGSLEAKFQRSLARLIKNIHDVNTDAGAKREINIKIVVKPNKEDREIAEMVTSCSEKLVPAKPLASLFYSGVDLASGEVAAREKVMEQPNLFSEAGSSSPGDKIRSFEDFKKQAKA</sequence>
<evidence type="ECO:0000256" key="1">
    <source>
        <dbReference type="SAM" id="MobiDB-lite"/>
    </source>
</evidence>
<accession>Q6ALM0</accession>
<feature type="compositionally biased region" description="Basic and acidic residues" evidence="1">
    <location>
        <begin position="111"/>
        <end position="125"/>
    </location>
</feature>
<keyword evidence="3" id="KW-1185">Reference proteome</keyword>
<evidence type="ECO:0000313" key="3">
    <source>
        <dbReference type="Proteomes" id="UP000000602"/>
    </source>
</evidence>
<dbReference type="RefSeq" id="WP_011189267.1">
    <property type="nucleotide sequence ID" value="NC_006138.1"/>
</dbReference>
<organism evidence="2 3">
    <name type="scientific">Desulfotalea psychrophila (strain LSv54 / DSM 12343)</name>
    <dbReference type="NCBI Taxonomy" id="177439"/>
    <lineage>
        <taxon>Bacteria</taxon>
        <taxon>Pseudomonadati</taxon>
        <taxon>Thermodesulfobacteriota</taxon>
        <taxon>Desulfobulbia</taxon>
        <taxon>Desulfobulbales</taxon>
        <taxon>Desulfocapsaceae</taxon>
        <taxon>Desulfotalea</taxon>
    </lineage>
</organism>
<dbReference type="AlphaFoldDB" id="Q6ALM0"/>
<reference evidence="3" key="1">
    <citation type="journal article" date="2004" name="Environ. Microbiol.">
        <title>The genome of Desulfotalea psychrophila, a sulfate-reducing bacterium from permanently cold Arctic sediments.</title>
        <authorList>
            <person name="Rabus R."/>
            <person name="Ruepp A."/>
            <person name="Frickey T."/>
            <person name="Rattei T."/>
            <person name="Fartmann B."/>
            <person name="Stark M."/>
            <person name="Bauer M."/>
            <person name="Zibat A."/>
            <person name="Lombardot T."/>
            <person name="Becker I."/>
            <person name="Amann J."/>
            <person name="Gellner K."/>
            <person name="Teeling H."/>
            <person name="Leuschner W.D."/>
            <person name="Gloeckner F.-O."/>
            <person name="Lupas A.N."/>
            <person name="Amann R."/>
            <person name="Klenk H.-P."/>
        </authorList>
    </citation>
    <scope>NUCLEOTIDE SEQUENCE [LARGE SCALE GENOMIC DNA]</scope>
    <source>
        <strain evidence="3">DSM 12343 / LSv54</strain>
    </source>
</reference>
<dbReference type="Proteomes" id="UP000000602">
    <property type="component" value="Chromosome"/>
</dbReference>
<proteinExistence type="predicted"/>
<name>Q6ALM0_DESPS</name>
<protein>
    <submittedName>
        <fullName evidence="2">Uncharacterized protein</fullName>
    </submittedName>
</protein>
<gene>
    <name evidence="2" type="ordered locus">DP2026</name>
</gene>
<dbReference type="OrthoDB" id="1956472at2"/>
<evidence type="ECO:0000313" key="2">
    <source>
        <dbReference type="EMBL" id="CAG36755.1"/>
    </source>
</evidence>
<dbReference type="EMBL" id="CR522870">
    <property type="protein sequence ID" value="CAG36755.1"/>
    <property type="molecule type" value="Genomic_DNA"/>
</dbReference>